<dbReference type="GO" id="GO:0016020">
    <property type="term" value="C:membrane"/>
    <property type="evidence" value="ECO:0007669"/>
    <property type="project" value="UniProtKB-SubCell"/>
</dbReference>
<keyword evidence="3" id="KW-0677">Repeat</keyword>
<feature type="domain" description="MARVEL" evidence="9">
    <location>
        <begin position="9"/>
        <end position="137"/>
    </location>
</feature>
<evidence type="ECO:0000256" key="3">
    <source>
        <dbReference type="ARBA" id="ARBA00022737"/>
    </source>
</evidence>
<keyword evidence="4 8" id="KW-1133">Transmembrane helix</keyword>
<comment type="caution">
    <text evidence="10">The sequence shown here is derived from an EMBL/GenBank/DDBJ whole genome shotgun (WGS) entry which is preliminary data.</text>
</comment>
<organism evidence="10 11">
    <name type="scientific">Coilia grayii</name>
    <name type="common">Gray's grenadier anchovy</name>
    <dbReference type="NCBI Taxonomy" id="363190"/>
    <lineage>
        <taxon>Eukaryota</taxon>
        <taxon>Metazoa</taxon>
        <taxon>Chordata</taxon>
        <taxon>Craniata</taxon>
        <taxon>Vertebrata</taxon>
        <taxon>Euteleostomi</taxon>
        <taxon>Actinopterygii</taxon>
        <taxon>Neopterygii</taxon>
        <taxon>Teleostei</taxon>
        <taxon>Clupei</taxon>
        <taxon>Clupeiformes</taxon>
        <taxon>Clupeoidei</taxon>
        <taxon>Engraulidae</taxon>
        <taxon>Coilinae</taxon>
        <taxon>Coilia</taxon>
    </lineage>
</organism>
<keyword evidence="2 7" id="KW-0812">Transmembrane</keyword>
<evidence type="ECO:0000256" key="6">
    <source>
        <dbReference type="ARBA" id="ARBA00034721"/>
    </source>
</evidence>
<accession>A0ABD1IWZ4</accession>
<feature type="domain" description="MARVEL" evidence="9">
    <location>
        <begin position="143"/>
        <end position="281"/>
    </location>
</feature>
<comment type="similarity">
    <text evidence="6">Belongs to the MAL family.</text>
</comment>
<feature type="transmembrane region" description="Helical" evidence="8">
    <location>
        <begin position="42"/>
        <end position="63"/>
    </location>
</feature>
<dbReference type="InterPro" id="IPR047123">
    <property type="entry name" value="MYADM-like"/>
</dbReference>
<reference evidence="10 11" key="1">
    <citation type="submission" date="2024-09" db="EMBL/GenBank/DDBJ databases">
        <title>A chromosome-level genome assembly of Gray's grenadier anchovy, Coilia grayii.</title>
        <authorList>
            <person name="Fu Z."/>
        </authorList>
    </citation>
    <scope>NUCLEOTIDE SEQUENCE [LARGE SCALE GENOMIC DNA]</scope>
    <source>
        <strain evidence="10">G4</strain>
        <tissue evidence="10">Muscle</tissue>
    </source>
</reference>
<gene>
    <name evidence="10" type="ORF">ACEWY4_026460</name>
</gene>
<dbReference type="PANTHER" id="PTHR17068:SF2">
    <property type="entry name" value="MYELOID-ASSOCIATED DIFFERENTIATION MARKER-LIKE"/>
    <property type="match status" value="1"/>
</dbReference>
<feature type="transmembrane region" description="Helical" evidence="8">
    <location>
        <begin position="255"/>
        <end position="275"/>
    </location>
</feature>
<feature type="transmembrane region" description="Helical" evidence="8">
    <location>
        <begin position="83"/>
        <end position="101"/>
    </location>
</feature>
<protein>
    <recommendedName>
        <fullName evidence="9">MARVEL domain-containing protein</fullName>
    </recommendedName>
</protein>
<sequence>MVEWVDLRAVTRPEGVLRVLGVALSCVSFSLVASVGWSSSPYWAWCMFSWCLCCLLTLLILLLELSRLSQRLPISWDDFTSAFATLAALMLLAASVIYPSVMFSCPACARQVAASVTSWLSVAPYVAEAVLACRRPVGQHSGFLSTAPGLLKILETFVACVIFTALDVGRHAAHAALRWCVAAYALCFIAALLIIILAVTRLSPRLPFDLLVCTCNLLALCAYLSAAVLWPLYAFRNHPRPSPCSANACLAWDSLVVVSFMTAINLLIYVLDSAYSIRLVVMSRRT</sequence>
<evidence type="ECO:0000256" key="2">
    <source>
        <dbReference type="ARBA" id="ARBA00022692"/>
    </source>
</evidence>
<dbReference type="EMBL" id="JBHFQA010000023">
    <property type="protein sequence ID" value="KAL2078775.1"/>
    <property type="molecule type" value="Genomic_DNA"/>
</dbReference>
<dbReference type="Proteomes" id="UP001591681">
    <property type="component" value="Unassembled WGS sequence"/>
</dbReference>
<feature type="transmembrane region" description="Helical" evidence="8">
    <location>
        <begin position="210"/>
        <end position="235"/>
    </location>
</feature>
<evidence type="ECO:0000259" key="9">
    <source>
        <dbReference type="PROSITE" id="PS51225"/>
    </source>
</evidence>
<dbReference type="InterPro" id="IPR008253">
    <property type="entry name" value="Marvel"/>
</dbReference>
<dbReference type="AlphaFoldDB" id="A0ABD1IWZ4"/>
<evidence type="ECO:0000313" key="11">
    <source>
        <dbReference type="Proteomes" id="UP001591681"/>
    </source>
</evidence>
<evidence type="ECO:0000256" key="8">
    <source>
        <dbReference type="SAM" id="Phobius"/>
    </source>
</evidence>
<name>A0ABD1IWZ4_9TELE</name>
<evidence type="ECO:0000256" key="4">
    <source>
        <dbReference type="ARBA" id="ARBA00022989"/>
    </source>
</evidence>
<comment type="subcellular location">
    <subcellularLocation>
        <location evidence="1">Membrane</location>
        <topology evidence="1">Multi-pass membrane protein</topology>
    </subcellularLocation>
</comment>
<feature type="transmembrane region" description="Helical" evidence="8">
    <location>
        <begin position="176"/>
        <end position="198"/>
    </location>
</feature>
<dbReference type="Pfam" id="PF01284">
    <property type="entry name" value="MARVEL"/>
    <property type="match status" value="2"/>
</dbReference>
<feature type="transmembrane region" description="Helical" evidence="8">
    <location>
        <begin position="143"/>
        <end position="164"/>
    </location>
</feature>
<evidence type="ECO:0000256" key="7">
    <source>
        <dbReference type="PROSITE-ProRule" id="PRU00581"/>
    </source>
</evidence>
<feature type="transmembrane region" description="Helical" evidence="8">
    <location>
        <begin position="16"/>
        <end position="36"/>
    </location>
</feature>
<dbReference type="PROSITE" id="PS51225">
    <property type="entry name" value="MARVEL"/>
    <property type="match status" value="2"/>
</dbReference>
<keyword evidence="5 7" id="KW-0472">Membrane</keyword>
<proteinExistence type="inferred from homology"/>
<evidence type="ECO:0000313" key="10">
    <source>
        <dbReference type="EMBL" id="KAL2078775.1"/>
    </source>
</evidence>
<evidence type="ECO:0000256" key="1">
    <source>
        <dbReference type="ARBA" id="ARBA00004141"/>
    </source>
</evidence>
<evidence type="ECO:0000256" key="5">
    <source>
        <dbReference type="ARBA" id="ARBA00023136"/>
    </source>
</evidence>
<keyword evidence="11" id="KW-1185">Reference proteome</keyword>
<dbReference type="PANTHER" id="PTHR17068">
    <property type="entry name" value="MYELOID-ASSOCIATED DIFFERENTIATION MARKER MYADM FAMILY MEMBER"/>
    <property type="match status" value="1"/>
</dbReference>